<accession>A0ABD4SPD3</accession>
<proteinExistence type="predicted"/>
<evidence type="ECO:0000313" key="2">
    <source>
        <dbReference type="EMBL" id="MCG9024630.1"/>
    </source>
</evidence>
<comment type="caution">
    <text evidence="2">The sequence shown here is derived from an EMBL/GenBank/DDBJ whole genome shotgun (WGS) entry which is preliminary data.</text>
</comment>
<dbReference type="AlphaFoldDB" id="A0ABD4SPD3"/>
<organism evidence="2 3">
    <name type="scientific">Laribacter hongkongensis</name>
    <dbReference type="NCBI Taxonomy" id="168471"/>
    <lineage>
        <taxon>Bacteria</taxon>
        <taxon>Pseudomonadati</taxon>
        <taxon>Pseudomonadota</taxon>
        <taxon>Betaproteobacteria</taxon>
        <taxon>Neisseriales</taxon>
        <taxon>Aquaspirillaceae</taxon>
        <taxon>Laribacter</taxon>
    </lineage>
</organism>
<feature type="signal peptide" evidence="1">
    <location>
        <begin position="1"/>
        <end position="18"/>
    </location>
</feature>
<gene>
    <name evidence="2" type="ORF">LH440_01680</name>
</gene>
<dbReference type="Proteomes" id="UP001200247">
    <property type="component" value="Unassembled WGS sequence"/>
</dbReference>
<protein>
    <submittedName>
        <fullName evidence="2">Uncharacterized protein</fullName>
    </submittedName>
</protein>
<reference evidence="2 3" key="1">
    <citation type="submission" date="2021-10" db="EMBL/GenBank/DDBJ databases">
        <title>Whole-genome sequencing analysis of Laribacter hongkongensis: virulence gene profiles, carbohydrate-active enzyme prediction, and antimicrobial resistance characterization.</title>
        <authorList>
            <person name="Yuan P."/>
            <person name="Zhan Y."/>
            <person name="Chen D."/>
        </authorList>
    </citation>
    <scope>NUCLEOTIDE SEQUENCE [LARGE SCALE GENOMIC DNA]</scope>
    <source>
        <strain evidence="2 3">W67</strain>
    </source>
</reference>
<sequence length="120" mass="13202">MRTTWAVIGLLMAGSAPAAEVTVWSPALWQQADAVVAVEVEPARRDGPLEQVWVRVTRVYRAPLRTGEVIALAGFDGDLTPSPGQRKIVALLQRGAFWQLPDTSYCLPDSPEWRAILGEY</sequence>
<evidence type="ECO:0000256" key="1">
    <source>
        <dbReference type="SAM" id="SignalP"/>
    </source>
</evidence>
<feature type="chain" id="PRO_5044775704" evidence="1">
    <location>
        <begin position="19"/>
        <end position="120"/>
    </location>
</feature>
<dbReference type="RefSeq" id="WP_239893411.1">
    <property type="nucleotide sequence ID" value="NZ_JAJAXM010000002.1"/>
</dbReference>
<name>A0ABD4SPD3_9NEIS</name>
<keyword evidence="1" id="KW-0732">Signal</keyword>
<dbReference type="EMBL" id="JAJAXM010000002">
    <property type="protein sequence ID" value="MCG9024630.1"/>
    <property type="molecule type" value="Genomic_DNA"/>
</dbReference>
<evidence type="ECO:0000313" key="3">
    <source>
        <dbReference type="Proteomes" id="UP001200247"/>
    </source>
</evidence>